<dbReference type="InterPro" id="IPR017734">
    <property type="entry name" value="T6SS_SciN"/>
</dbReference>
<evidence type="ECO:0000256" key="1">
    <source>
        <dbReference type="SAM" id="SignalP"/>
    </source>
</evidence>
<keyword evidence="1" id="KW-0732">Signal</keyword>
<reference evidence="2" key="1">
    <citation type="submission" date="2018-01" db="EMBL/GenBank/DDBJ databases">
        <authorList>
            <person name="Regsiter A."/>
            <person name="William W."/>
        </authorList>
    </citation>
    <scope>NUCLEOTIDE SEQUENCE</scope>
    <source>
        <strain evidence="2">TRIP AH-1</strain>
    </source>
</reference>
<accession>A0A445N1X4</accession>
<name>A0A445N1X4_9BACT</name>
<feature type="signal peptide" evidence="1">
    <location>
        <begin position="1"/>
        <end position="26"/>
    </location>
</feature>
<dbReference type="EMBL" id="OJIN01000217">
    <property type="protein sequence ID" value="SPD75703.1"/>
    <property type="molecule type" value="Genomic_DNA"/>
</dbReference>
<evidence type="ECO:0000313" key="2">
    <source>
        <dbReference type="EMBL" id="SPD75703.1"/>
    </source>
</evidence>
<gene>
    <name evidence="2" type="primary">tssJ</name>
    <name evidence="2" type="ORF">PITCH_A720043</name>
</gene>
<dbReference type="PROSITE" id="PS51257">
    <property type="entry name" value="PROKAR_LIPOPROTEIN"/>
    <property type="match status" value="1"/>
</dbReference>
<protein>
    <submittedName>
        <fullName evidence="2">Type VI secretion system outer membrane lipoprotein TssJ</fullName>
    </submittedName>
</protein>
<proteinExistence type="predicted"/>
<dbReference type="AlphaFoldDB" id="A0A445N1X4"/>
<feature type="chain" id="PRO_5019441607" evidence="1">
    <location>
        <begin position="27"/>
        <end position="197"/>
    </location>
</feature>
<dbReference type="Gene3D" id="2.60.40.4150">
    <property type="entry name" value="Type VI secretion system, lipoprotein SciN"/>
    <property type="match status" value="1"/>
</dbReference>
<dbReference type="NCBIfam" id="TIGR03352">
    <property type="entry name" value="VI_chp_3"/>
    <property type="match status" value="1"/>
</dbReference>
<sequence length="197" mass="22341">MKIHIKIMLLFLAVLFICSCSSTPEAPEVLLPPDQGYEKNAISLLLRSDPRLNYYENMPHSLLVCVYQMKDPNSFNQLADETDGLYELLQCSLFDPSALNSKRLTVHPGQDMDITIDRAEGAKYFGIVAGYYSIKKDSITRLFEIPVEVVEDESKKPKRFQRIAHISVEVVLGPQQIHSSHSEIIKQEVKSKDKGKD</sequence>
<keyword evidence="2" id="KW-0449">Lipoprotein</keyword>
<dbReference type="Pfam" id="PF12790">
    <property type="entry name" value="T6SS-SciN"/>
    <property type="match status" value="1"/>
</dbReference>
<organism evidence="2">
    <name type="scientific">uncultured Desulfobacterium sp</name>
    <dbReference type="NCBI Taxonomy" id="201089"/>
    <lineage>
        <taxon>Bacteria</taxon>
        <taxon>Pseudomonadati</taxon>
        <taxon>Thermodesulfobacteriota</taxon>
        <taxon>Desulfobacteria</taxon>
        <taxon>Desulfobacterales</taxon>
        <taxon>Desulfobacteriaceae</taxon>
        <taxon>Desulfobacterium</taxon>
        <taxon>environmental samples</taxon>
    </lineage>
</organism>
<dbReference type="InterPro" id="IPR038706">
    <property type="entry name" value="Type_VI_SciN-like_sf"/>
</dbReference>